<feature type="compositionally biased region" description="Low complexity" evidence="1">
    <location>
        <begin position="192"/>
        <end position="225"/>
    </location>
</feature>
<evidence type="ECO:0000313" key="3">
    <source>
        <dbReference type="Proteomes" id="UP000095085"/>
    </source>
</evidence>
<name>A0A1E4RLC3_9ASCO</name>
<dbReference type="OrthoDB" id="4089215at2759"/>
<proteinExistence type="predicted"/>
<protein>
    <submittedName>
        <fullName evidence="2">Uncharacterized protein</fullName>
    </submittedName>
</protein>
<evidence type="ECO:0000313" key="2">
    <source>
        <dbReference type="EMBL" id="ODV68036.1"/>
    </source>
</evidence>
<sequence>MSVGGTIEETANATADTFKSLSLSLPFETTKYTFICLFLTRVLNLKDEAKITQLVNNNSSDSIATTTLKPTKKKRPIEILPGIAIPNDLWLKEDVTIKDVKIKISLLQEINLMLENELESSQNYDKPIEIDLTTLSYYEKLLTAYKFLQMPVRESFISNYKQKTIDLSLKEEEEDELEENDLFDDSKSLMRTSSRTSTSTSNNSNQNQNQNLNSNINYNNGIISTPYSEYPPSNNEISPGTVDEDGKKQQALNNLLAKLKLYHKIKKHRELSSSLNSNTLGHSSFSYSNRNSISTTNTSNSAHSRRRASSTVTTPDFNERSLMQPVRIPMIQFPTLSPVQKQENQKIKLEYYVQLKRLTNIISSMIDNINKSVHSHNLIKLVEFVKNYVFKFIIIDVSQMIIDYGYFKSMDYGSK</sequence>
<reference evidence="3" key="1">
    <citation type="submission" date="2016-05" db="EMBL/GenBank/DDBJ databases">
        <title>Comparative genomics of biotechnologically important yeasts.</title>
        <authorList>
            <consortium name="DOE Joint Genome Institute"/>
            <person name="Riley R."/>
            <person name="Haridas S."/>
            <person name="Wolfe K.H."/>
            <person name="Lopes M.R."/>
            <person name="Hittinger C.T."/>
            <person name="Goker M."/>
            <person name="Salamov A."/>
            <person name="Wisecaver J."/>
            <person name="Long T.M."/>
            <person name="Aerts A.L."/>
            <person name="Barry K."/>
            <person name="Choi C."/>
            <person name="Clum A."/>
            <person name="Coughlan A.Y."/>
            <person name="Deshpande S."/>
            <person name="Douglass A.P."/>
            <person name="Hanson S.J."/>
            <person name="Klenk H.-P."/>
            <person name="Labutti K."/>
            <person name="Lapidus A."/>
            <person name="Lindquist E."/>
            <person name="Lipzen A."/>
            <person name="Meier-Kolthoff J.P."/>
            <person name="Ohm R.A."/>
            <person name="Otillar R.P."/>
            <person name="Pangilinan J."/>
            <person name="Peng Y."/>
            <person name="Rokas A."/>
            <person name="Rosa C.A."/>
            <person name="Scheuner C."/>
            <person name="Sibirny A.A."/>
            <person name="Slot J.C."/>
            <person name="Stielow J.B."/>
            <person name="Sun H."/>
            <person name="Kurtzman C.P."/>
            <person name="Blackwell M."/>
            <person name="Grigoriev I.V."/>
            <person name="Jeffries T.W."/>
        </authorList>
    </citation>
    <scope>NUCLEOTIDE SEQUENCE [LARGE SCALE GENOMIC DNA]</scope>
    <source>
        <strain evidence="3">NRRL Y-1933</strain>
    </source>
</reference>
<feature type="region of interest" description="Disordered" evidence="1">
    <location>
        <begin position="170"/>
        <end position="245"/>
    </location>
</feature>
<feature type="compositionally biased region" description="Acidic residues" evidence="1">
    <location>
        <begin position="171"/>
        <end position="183"/>
    </location>
</feature>
<organism evidence="2 3">
    <name type="scientific">Hyphopichia burtonii NRRL Y-1933</name>
    <dbReference type="NCBI Taxonomy" id="984485"/>
    <lineage>
        <taxon>Eukaryota</taxon>
        <taxon>Fungi</taxon>
        <taxon>Dikarya</taxon>
        <taxon>Ascomycota</taxon>
        <taxon>Saccharomycotina</taxon>
        <taxon>Pichiomycetes</taxon>
        <taxon>Debaryomycetaceae</taxon>
        <taxon>Hyphopichia</taxon>
    </lineage>
</organism>
<feature type="region of interest" description="Disordered" evidence="1">
    <location>
        <begin position="275"/>
        <end position="315"/>
    </location>
</feature>
<keyword evidence="3" id="KW-1185">Reference proteome</keyword>
<evidence type="ECO:0000256" key="1">
    <source>
        <dbReference type="SAM" id="MobiDB-lite"/>
    </source>
</evidence>
<feature type="compositionally biased region" description="Low complexity" evidence="1">
    <location>
        <begin position="283"/>
        <end position="302"/>
    </location>
</feature>
<dbReference type="EMBL" id="KV454540">
    <property type="protein sequence ID" value="ODV68036.1"/>
    <property type="molecule type" value="Genomic_DNA"/>
</dbReference>
<gene>
    <name evidence="2" type="ORF">HYPBUDRAFT_107019</name>
</gene>
<accession>A0A1E4RLC3</accession>
<dbReference type="Proteomes" id="UP000095085">
    <property type="component" value="Unassembled WGS sequence"/>
</dbReference>
<dbReference type="GeneID" id="30993068"/>
<dbReference type="AlphaFoldDB" id="A0A1E4RLC3"/>
<dbReference type="RefSeq" id="XP_020077103.1">
    <property type="nucleotide sequence ID" value="XM_020218518.1"/>
</dbReference>